<feature type="signal peptide" evidence="1">
    <location>
        <begin position="1"/>
        <end position="24"/>
    </location>
</feature>
<accession>A0AAV9QY22</accession>
<comment type="caution">
    <text evidence="2">The sequence shown here is derived from an EMBL/GenBank/DDBJ whole genome shotgun (WGS) entry which is preliminary data.</text>
</comment>
<name>A0AAV9QY22_9TELE</name>
<reference evidence="2 3" key="1">
    <citation type="submission" date="2021-06" db="EMBL/GenBank/DDBJ databases">
        <authorList>
            <person name="Palmer J.M."/>
        </authorList>
    </citation>
    <scope>NUCLEOTIDE SEQUENCE [LARGE SCALE GENOMIC DNA]</scope>
    <source>
        <strain evidence="2 3">MEX-2019</strain>
        <tissue evidence="2">Muscle</tissue>
    </source>
</reference>
<protein>
    <submittedName>
        <fullName evidence="2">Uncharacterized protein</fullName>
    </submittedName>
</protein>
<evidence type="ECO:0000313" key="3">
    <source>
        <dbReference type="Proteomes" id="UP001311232"/>
    </source>
</evidence>
<evidence type="ECO:0000256" key="1">
    <source>
        <dbReference type="SAM" id="SignalP"/>
    </source>
</evidence>
<gene>
    <name evidence="2" type="ORF">CRENBAI_002779</name>
</gene>
<keyword evidence="3" id="KW-1185">Reference proteome</keyword>
<sequence length="140" mass="15973">MKLLIRRTICTPALFLHLLRPTQILSYFCISDHSTTVVSVLNVAEFQKRLNLVCSSPGFTSLPQRLQDRMLETLDTQPQTANMWECCEECTVEREITYGVLVGASQTQLTLTWKIFPDLHQGQEKYVFVKSAAKSSRKTC</sequence>
<proteinExistence type="predicted"/>
<dbReference type="AlphaFoldDB" id="A0AAV9QY22"/>
<keyword evidence="1" id="KW-0732">Signal</keyword>
<feature type="chain" id="PRO_5043720838" evidence="1">
    <location>
        <begin position="25"/>
        <end position="140"/>
    </location>
</feature>
<organism evidence="2 3">
    <name type="scientific">Crenichthys baileyi</name>
    <name type="common">White River springfish</name>
    <dbReference type="NCBI Taxonomy" id="28760"/>
    <lineage>
        <taxon>Eukaryota</taxon>
        <taxon>Metazoa</taxon>
        <taxon>Chordata</taxon>
        <taxon>Craniata</taxon>
        <taxon>Vertebrata</taxon>
        <taxon>Euteleostomi</taxon>
        <taxon>Actinopterygii</taxon>
        <taxon>Neopterygii</taxon>
        <taxon>Teleostei</taxon>
        <taxon>Neoteleostei</taxon>
        <taxon>Acanthomorphata</taxon>
        <taxon>Ovalentaria</taxon>
        <taxon>Atherinomorphae</taxon>
        <taxon>Cyprinodontiformes</taxon>
        <taxon>Goodeidae</taxon>
        <taxon>Crenichthys</taxon>
    </lineage>
</organism>
<evidence type="ECO:0000313" key="2">
    <source>
        <dbReference type="EMBL" id="KAK5601222.1"/>
    </source>
</evidence>
<dbReference type="Proteomes" id="UP001311232">
    <property type="component" value="Unassembled WGS sequence"/>
</dbReference>
<dbReference type="EMBL" id="JAHHUM010002704">
    <property type="protein sequence ID" value="KAK5601222.1"/>
    <property type="molecule type" value="Genomic_DNA"/>
</dbReference>